<proteinExistence type="predicted"/>
<dbReference type="CDD" id="cd01285">
    <property type="entry name" value="nucleoside_deaminase"/>
    <property type="match status" value="1"/>
</dbReference>
<dbReference type="GO" id="GO:0005737">
    <property type="term" value="C:cytoplasm"/>
    <property type="evidence" value="ECO:0007669"/>
    <property type="project" value="UniProtKB-SubCell"/>
</dbReference>
<keyword evidence="6" id="KW-0378">Hydrolase</keyword>
<comment type="pathway">
    <text evidence="8">Pyrimidine metabolism.</text>
</comment>
<accession>A0A6J7K7W6</accession>
<evidence type="ECO:0000256" key="6">
    <source>
        <dbReference type="ARBA" id="ARBA00022801"/>
    </source>
</evidence>
<reference evidence="10" key="1">
    <citation type="submission" date="2020-05" db="EMBL/GenBank/DDBJ databases">
        <authorList>
            <person name="Chiriac C."/>
            <person name="Salcher M."/>
            <person name="Ghai R."/>
            <person name="Kavagutti S V."/>
        </authorList>
    </citation>
    <scope>NUCLEOTIDE SEQUENCE</scope>
</reference>
<organism evidence="10">
    <name type="scientific">freshwater metagenome</name>
    <dbReference type="NCBI Taxonomy" id="449393"/>
    <lineage>
        <taxon>unclassified sequences</taxon>
        <taxon>metagenomes</taxon>
        <taxon>ecological metagenomes</taxon>
    </lineage>
</organism>
<dbReference type="AlphaFoldDB" id="A0A6J7K7W6"/>
<dbReference type="Pfam" id="PF00383">
    <property type="entry name" value="dCMP_cyt_deam_1"/>
    <property type="match status" value="1"/>
</dbReference>
<dbReference type="Gene3D" id="3.40.140.10">
    <property type="entry name" value="Cytidine Deaminase, domain 2"/>
    <property type="match status" value="1"/>
</dbReference>
<feature type="domain" description="CMP/dCMP-type deaminase" evidence="9">
    <location>
        <begin position="1"/>
        <end position="118"/>
    </location>
</feature>
<comment type="cofactor">
    <cofactor evidence="1">
        <name>Zn(2+)</name>
        <dbReference type="ChEBI" id="CHEBI:29105"/>
    </cofactor>
</comment>
<gene>
    <name evidence="10" type="ORF">UFOPK3772_01549</name>
</gene>
<dbReference type="PANTHER" id="PTHR11079">
    <property type="entry name" value="CYTOSINE DEAMINASE FAMILY MEMBER"/>
    <property type="match status" value="1"/>
</dbReference>
<dbReference type="GO" id="GO:0072527">
    <property type="term" value="P:pyrimidine-containing compound metabolic process"/>
    <property type="evidence" value="ECO:0007669"/>
    <property type="project" value="UniProtKB-ARBA"/>
</dbReference>
<evidence type="ECO:0000256" key="5">
    <source>
        <dbReference type="ARBA" id="ARBA00022723"/>
    </source>
</evidence>
<dbReference type="GO" id="GO:0046872">
    <property type="term" value="F:metal ion binding"/>
    <property type="evidence" value="ECO:0007669"/>
    <property type="project" value="UniProtKB-KW"/>
</dbReference>
<keyword evidence="4" id="KW-0963">Cytoplasm</keyword>
<keyword evidence="7" id="KW-0862">Zinc</keyword>
<evidence type="ECO:0000259" key="9">
    <source>
        <dbReference type="PROSITE" id="PS51747"/>
    </source>
</evidence>
<sequence length="149" mass="16285">MDDATAYAAALASARQGMAEGGIPIGASLMVDGELITVGRNMRVQLDSAIHHGETNCIENAGRQPARVYARSTIFTTLSPCFMCAGTILLYKIPRVVIGENENFQASEDLLRSHGVEVVVLDDAETKTMFKNWIEANPRLWNEDIGEED</sequence>
<comment type="subcellular location">
    <subcellularLocation>
        <location evidence="2">Cytoplasm</location>
    </subcellularLocation>
</comment>
<evidence type="ECO:0000256" key="4">
    <source>
        <dbReference type="ARBA" id="ARBA00022490"/>
    </source>
</evidence>
<evidence type="ECO:0000256" key="2">
    <source>
        <dbReference type="ARBA" id="ARBA00004496"/>
    </source>
</evidence>
<evidence type="ECO:0000256" key="7">
    <source>
        <dbReference type="ARBA" id="ARBA00022833"/>
    </source>
</evidence>
<protein>
    <submittedName>
        <fullName evidence="10">Unannotated protein</fullName>
    </submittedName>
</protein>
<evidence type="ECO:0000256" key="3">
    <source>
        <dbReference type="ARBA" id="ARBA00011738"/>
    </source>
</evidence>
<dbReference type="GO" id="GO:0055086">
    <property type="term" value="P:nucleobase-containing small molecule metabolic process"/>
    <property type="evidence" value="ECO:0007669"/>
    <property type="project" value="UniProtKB-ARBA"/>
</dbReference>
<dbReference type="SUPFAM" id="SSF53927">
    <property type="entry name" value="Cytidine deaminase-like"/>
    <property type="match status" value="1"/>
</dbReference>
<dbReference type="PROSITE" id="PS51747">
    <property type="entry name" value="CYT_DCMP_DEAMINASES_2"/>
    <property type="match status" value="1"/>
</dbReference>
<dbReference type="InterPro" id="IPR002125">
    <property type="entry name" value="CMP_dCMP_dom"/>
</dbReference>
<evidence type="ECO:0000256" key="1">
    <source>
        <dbReference type="ARBA" id="ARBA00001947"/>
    </source>
</evidence>
<dbReference type="FunFam" id="3.40.140.10:FF:000016">
    <property type="entry name" value="Cytosine deaminase"/>
    <property type="match status" value="1"/>
</dbReference>
<keyword evidence="5" id="KW-0479">Metal-binding</keyword>
<dbReference type="PANTHER" id="PTHR11079:SF190">
    <property type="entry name" value="CYTOSINE DEAMINASE"/>
    <property type="match status" value="1"/>
</dbReference>
<dbReference type="GO" id="GO:0008835">
    <property type="term" value="F:diaminohydroxyphosphoribosylaminopyrimidine deaminase activity"/>
    <property type="evidence" value="ECO:0007669"/>
    <property type="project" value="TreeGrafter"/>
</dbReference>
<dbReference type="InterPro" id="IPR016193">
    <property type="entry name" value="Cytidine_deaminase-like"/>
</dbReference>
<evidence type="ECO:0000256" key="8">
    <source>
        <dbReference type="ARBA" id="ARBA00060693"/>
    </source>
</evidence>
<evidence type="ECO:0000313" key="10">
    <source>
        <dbReference type="EMBL" id="CAB4951113.1"/>
    </source>
</evidence>
<dbReference type="EMBL" id="CAFBNE010000045">
    <property type="protein sequence ID" value="CAB4951113.1"/>
    <property type="molecule type" value="Genomic_DNA"/>
</dbReference>
<name>A0A6J7K7W6_9ZZZZ</name>
<comment type="subunit">
    <text evidence="3">Homodimer.</text>
</comment>